<keyword evidence="3" id="KW-1185">Reference proteome</keyword>
<evidence type="ECO:0000313" key="2">
    <source>
        <dbReference type="EMBL" id="KAL2501336.1"/>
    </source>
</evidence>
<evidence type="ECO:0000313" key="3">
    <source>
        <dbReference type="Proteomes" id="UP001604277"/>
    </source>
</evidence>
<evidence type="ECO:0000256" key="1">
    <source>
        <dbReference type="SAM" id="MobiDB-lite"/>
    </source>
</evidence>
<feature type="compositionally biased region" description="Basic and acidic residues" evidence="1">
    <location>
        <begin position="91"/>
        <end position="100"/>
    </location>
</feature>
<dbReference type="Proteomes" id="UP001604277">
    <property type="component" value="Unassembled WGS sequence"/>
</dbReference>
<gene>
    <name evidence="2" type="ORF">Fot_35184</name>
</gene>
<proteinExistence type="predicted"/>
<dbReference type="AlphaFoldDB" id="A0ABD1SKT2"/>
<name>A0ABD1SKT2_9LAMI</name>
<reference evidence="3" key="1">
    <citation type="submission" date="2024-07" db="EMBL/GenBank/DDBJ databases">
        <title>Two chromosome-level genome assemblies of Korean endemic species Abeliophyllum distichum and Forsythia ovata (Oleaceae).</title>
        <authorList>
            <person name="Jang H."/>
        </authorList>
    </citation>
    <scope>NUCLEOTIDE SEQUENCE [LARGE SCALE GENOMIC DNA]</scope>
</reference>
<protein>
    <submittedName>
        <fullName evidence="2">Uncharacterized protein</fullName>
    </submittedName>
</protein>
<feature type="region of interest" description="Disordered" evidence="1">
    <location>
        <begin position="78"/>
        <end position="100"/>
    </location>
</feature>
<comment type="caution">
    <text evidence="2">The sequence shown here is derived from an EMBL/GenBank/DDBJ whole genome shotgun (WGS) entry which is preliminary data.</text>
</comment>
<sequence>MPSPPPKPATKPPQNLSHHYTHLTIIVAAITTNKNLKTTTSTVVTAAAGYKKLFRPSLSLRYSSKRKLNPIETGKDLKKEEAAEVVSAKRGVKEDRSDRI</sequence>
<dbReference type="EMBL" id="JBFOLJ010000010">
    <property type="protein sequence ID" value="KAL2501336.1"/>
    <property type="molecule type" value="Genomic_DNA"/>
</dbReference>
<accession>A0ABD1SKT2</accession>
<organism evidence="2 3">
    <name type="scientific">Forsythia ovata</name>
    <dbReference type="NCBI Taxonomy" id="205694"/>
    <lineage>
        <taxon>Eukaryota</taxon>
        <taxon>Viridiplantae</taxon>
        <taxon>Streptophyta</taxon>
        <taxon>Embryophyta</taxon>
        <taxon>Tracheophyta</taxon>
        <taxon>Spermatophyta</taxon>
        <taxon>Magnoliopsida</taxon>
        <taxon>eudicotyledons</taxon>
        <taxon>Gunneridae</taxon>
        <taxon>Pentapetalae</taxon>
        <taxon>asterids</taxon>
        <taxon>lamiids</taxon>
        <taxon>Lamiales</taxon>
        <taxon>Oleaceae</taxon>
        <taxon>Forsythieae</taxon>
        <taxon>Forsythia</taxon>
    </lineage>
</organism>